<proteinExistence type="predicted"/>
<keyword evidence="1" id="KW-0697">Rotamase</keyword>
<dbReference type="SUPFAM" id="SSF54534">
    <property type="entry name" value="FKBP-like"/>
    <property type="match status" value="1"/>
</dbReference>
<gene>
    <name evidence="3" type="ORF">E9934_18685</name>
</gene>
<organism evidence="3 4">
    <name type="scientific">Nocardioides caeni</name>
    <dbReference type="NCBI Taxonomy" id="574700"/>
    <lineage>
        <taxon>Bacteria</taxon>
        <taxon>Bacillati</taxon>
        <taxon>Actinomycetota</taxon>
        <taxon>Actinomycetes</taxon>
        <taxon>Propionibacteriales</taxon>
        <taxon>Nocardioidaceae</taxon>
        <taxon>Nocardioides</taxon>
    </lineage>
</organism>
<evidence type="ECO:0000313" key="3">
    <source>
        <dbReference type="EMBL" id="THV08852.1"/>
    </source>
</evidence>
<dbReference type="Gene3D" id="1.10.3120.10">
    <property type="entry name" value="Trigger factor, C-terminal domain"/>
    <property type="match status" value="1"/>
</dbReference>
<evidence type="ECO:0000256" key="1">
    <source>
        <dbReference type="PROSITE-ProRule" id="PRU00278"/>
    </source>
</evidence>
<dbReference type="OrthoDB" id="3772768at2"/>
<dbReference type="Gene3D" id="3.10.50.40">
    <property type="match status" value="1"/>
</dbReference>
<dbReference type="InterPro" id="IPR037041">
    <property type="entry name" value="Trigger_fac_C_sf"/>
</dbReference>
<sequence length="339" mass="36968">MRQRMLVVVAVLVVAVAALAVWRPWSDDVPEGTAFRIGDEVVSVDDLNARNDSLRALYGIQEPLGEEEQDLFRRQAAKSMAISLVLDEAVDEEGIEVTDAEVDEAVAAFVDSRFDGDRDQFLDSLGNVNTSEDAVVEEVRRQLELRKLLAEVAGEVTVSAQEVTAAFGERRRELGEPERRVVSNIVVGTRREARAVRAQLDDGADVAVLARRVSIDAATRDQGGRLGAVARSELLPDVATAVFRTGSGRAYGPVEGSQGWNVGVVTAVRQPVPATLAGVREELRAVLQSEKVQGRWSAWLAERLRAADVHYESDFRPRDPYDVTAWEQPLGGEPSGVAE</sequence>
<dbReference type="Proteomes" id="UP000307087">
    <property type="component" value="Unassembled WGS sequence"/>
</dbReference>
<comment type="caution">
    <text evidence="3">The sequence shown here is derived from an EMBL/GenBank/DDBJ whole genome shotgun (WGS) entry which is preliminary data.</text>
</comment>
<keyword evidence="4" id="KW-1185">Reference proteome</keyword>
<dbReference type="SUPFAM" id="SSF109998">
    <property type="entry name" value="Triger factor/SurA peptide-binding domain-like"/>
    <property type="match status" value="1"/>
</dbReference>
<dbReference type="RefSeq" id="WP_136564417.1">
    <property type="nucleotide sequence ID" value="NZ_BAABLS010000005.1"/>
</dbReference>
<dbReference type="PANTHER" id="PTHR47245">
    <property type="entry name" value="PEPTIDYLPROLYL ISOMERASE"/>
    <property type="match status" value="1"/>
</dbReference>
<dbReference type="PANTHER" id="PTHR47245:SF2">
    <property type="entry name" value="PEPTIDYL-PROLYL CIS-TRANS ISOMERASE HP_0175-RELATED"/>
    <property type="match status" value="1"/>
</dbReference>
<dbReference type="GO" id="GO:0003755">
    <property type="term" value="F:peptidyl-prolyl cis-trans isomerase activity"/>
    <property type="evidence" value="ECO:0007669"/>
    <property type="project" value="UniProtKB-KW"/>
</dbReference>
<keyword evidence="1 3" id="KW-0413">Isomerase</keyword>
<protein>
    <submittedName>
        <fullName evidence="3">Parvulin peptidyl-prolyl isomerase</fullName>
    </submittedName>
</protein>
<accession>A0A4S8N057</accession>
<dbReference type="InterPro" id="IPR000297">
    <property type="entry name" value="PPIase_PpiC"/>
</dbReference>
<dbReference type="PROSITE" id="PS50198">
    <property type="entry name" value="PPIC_PPIASE_2"/>
    <property type="match status" value="1"/>
</dbReference>
<dbReference type="Pfam" id="PF13145">
    <property type="entry name" value="Rotamase_2"/>
    <property type="match status" value="1"/>
</dbReference>
<dbReference type="InterPro" id="IPR046357">
    <property type="entry name" value="PPIase_dom_sf"/>
</dbReference>
<dbReference type="GO" id="GO:0006457">
    <property type="term" value="P:protein folding"/>
    <property type="evidence" value="ECO:0007669"/>
    <property type="project" value="InterPro"/>
</dbReference>
<dbReference type="InterPro" id="IPR027304">
    <property type="entry name" value="Trigger_fact/SurA_dom_sf"/>
</dbReference>
<dbReference type="AlphaFoldDB" id="A0A4S8N057"/>
<dbReference type="Pfam" id="PF13624">
    <property type="entry name" value="SurA_N_3"/>
    <property type="match status" value="1"/>
</dbReference>
<name>A0A4S8N057_9ACTN</name>
<reference evidence="3 4" key="1">
    <citation type="journal article" date="2009" name="Int. J. Syst. Evol. Microbiol.">
        <title>Nocardioides caeni sp. nov., isolated from wastewater.</title>
        <authorList>
            <person name="Yoon J.H."/>
            <person name="Kang S.J."/>
            <person name="Park S."/>
            <person name="Kim W."/>
            <person name="Oh T.K."/>
        </authorList>
    </citation>
    <scope>NUCLEOTIDE SEQUENCE [LARGE SCALE GENOMIC DNA]</scope>
    <source>
        <strain evidence="3 4">DSM 23134</strain>
    </source>
</reference>
<dbReference type="EMBL" id="STGW01000023">
    <property type="protein sequence ID" value="THV08852.1"/>
    <property type="molecule type" value="Genomic_DNA"/>
</dbReference>
<dbReference type="InterPro" id="IPR050245">
    <property type="entry name" value="PrsA_foldase"/>
</dbReference>
<evidence type="ECO:0000313" key="4">
    <source>
        <dbReference type="Proteomes" id="UP000307087"/>
    </source>
</evidence>
<dbReference type="GO" id="GO:0015031">
    <property type="term" value="P:protein transport"/>
    <property type="evidence" value="ECO:0007669"/>
    <property type="project" value="InterPro"/>
</dbReference>
<feature type="domain" description="PpiC" evidence="2">
    <location>
        <begin position="177"/>
        <end position="267"/>
    </location>
</feature>
<evidence type="ECO:0000259" key="2">
    <source>
        <dbReference type="PROSITE" id="PS50198"/>
    </source>
</evidence>